<evidence type="ECO:0000256" key="6">
    <source>
        <dbReference type="SAM" id="Phobius"/>
    </source>
</evidence>
<keyword evidence="2" id="KW-0808">Transferase</keyword>
<accession>A0A381U773</accession>
<dbReference type="InterPro" id="IPR001640">
    <property type="entry name" value="Lgt"/>
</dbReference>
<evidence type="ECO:0000256" key="5">
    <source>
        <dbReference type="ARBA" id="ARBA00023136"/>
    </source>
</evidence>
<gene>
    <name evidence="7" type="ORF">METZ01_LOCUS76071</name>
</gene>
<dbReference type="NCBIfam" id="TIGR00544">
    <property type="entry name" value="lgt"/>
    <property type="match status" value="1"/>
</dbReference>
<evidence type="ECO:0000256" key="2">
    <source>
        <dbReference type="ARBA" id="ARBA00022679"/>
    </source>
</evidence>
<evidence type="ECO:0000256" key="1">
    <source>
        <dbReference type="ARBA" id="ARBA00022475"/>
    </source>
</evidence>
<feature type="transmembrane region" description="Helical" evidence="6">
    <location>
        <begin position="20"/>
        <end position="38"/>
    </location>
</feature>
<dbReference type="GO" id="GO:0042158">
    <property type="term" value="P:lipoprotein biosynthetic process"/>
    <property type="evidence" value="ECO:0007669"/>
    <property type="project" value="InterPro"/>
</dbReference>
<feature type="transmembrane region" description="Helical" evidence="6">
    <location>
        <begin position="175"/>
        <end position="195"/>
    </location>
</feature>
<feature type="transmembrane region" description="Helical" evidence="6">
    <location>
        <begin position="124"/>
        <end position="145"/>
    </location>
</feature>
<dbReference type="AlphaFoldDB" id="A0A381U773"/>
<dbReference type="HAMAP" id="MF_01147">
    <property type="entry name" value="Lgt"/>
    <property type="match status" value="1"/>
</dbReference>
<evidence type="ECO:0008006" key="8">
    <source>
        <dbReference type="Google" id="ProtNLM"/>
    </source>
</evidence>
<evidence type="ECO:0000256" key="4">
    <source>
        <dbReference type="ARBA" id="ARBA00022989"/>
    </source>
</evidence>
<dbReference type="PANTHER" id="PTHR30589">
    <property type="entry name" value="PROLIPOPROTEIN DIACYLGLYCERYL TRANSFERASE"/>
    <property type="match status" value="1"/>
</dbReference>
<dbReference type="Pfam" id="PF01790">
    <property type="entry name" value="LGT"/>
    <property type="match status" value="1"/>
</dbReference>
<dbReference type="GO" id="GO:0005886">
    <property type="term" value="C:plasma membrane"/>
    <property type="evidence" value="ECO:0007669"/>
    <property type="project" value="InterPro"/>
</dbReference>
<feature type="transmembrane region" description="Helical" evidence="6">
    <location>
        <begin position="202"/>
        <end position="220"/>
    </location>
</feature>
<keyword evidence="3 6" id="KW-0812">Transmembrane</keyword>
<evidence type="ECO:0000313" key="7">
    <source>
        <dbReference type="EMBL" id="SVA23217.1"/>
    </source>
</evidence>
<keyword evidence="1" id="KW-1003">Cell membrane</keyword>
<dbReference type="EMBL" id="UINC01005734">
    <property type="protein sequence ID" value="SVA23217.1"/>
    <property type="molecule type" value="Genomic_DNA"/>
</dbReference>
<proteinExistence type="inferred from homology"/>
<evidence type="ECO:0000256" key="3">
    <source>
        <dbReference type="ARBA" id="ARBA00022692"/>
    </source>
</evidence>
<feature type="transmembrane region" description="Helical" evidence="6">
    <location>
        <begin position="232"/>
        <end position="256"/>
    </location>
</feature>
<feature type="transmembrane region" description="Helical" evidence="6">
    <location>
        <begin position="58"/>
        <end position="79"/>
    </location>
</feature>
<dbReference type="PANTHER" id="PTHR30589:SF0">
    <property type="entry name" value="PHOSPHATIDYLGLYCEROL--PROLIPOPROTEIN DIACYLGLYCERYL TRANSFERASE"/>
    <property type="match status" value="1"/>
</dbReference>
<reference evidence="7" key="1">
    <citation type="submission" date="2018-05" db="EMBL/GenBank/DDBJ databases">
        <authorList>
            <person name="Lanie J.A."/>
            <person name="Ng W.-L."/>
            <person name="Kazmierczak K.M."/>
            <person name="Andrzejewski T.M."/>
            <person name="Davidsen T.M."/>
            <person name="Wayne K.J."/>
            <person name="Tettelin H."/>
            <person name="Glass J.I."/>
            <person name="Rusch D."/>
            <person name="Podicherti R."/>
            <person name="Tsui H.-C.T."/>
            <person name="Winkler M.E."/>
        </authorList>
    </citation>
    <scope>NUCLEOTIDE SEQUENCE</scope>
</reference>
<keyword evidence="4 6" id="KW-1133">Transmembrane helix</keyword>
<protein>
    <recommendedName>
        <fullName evidence="8">Prolipoprotein diacylglyceryl transferase</fullName>
    </recommendedName>
</protein>
<dbReference type="PROSITE" id="PS01311">
    <property type="entry name" value="LGT"/>
    <property type="match status" value="1"/>
</dbReference>
<organism evidence="7">
    <name type="scientific">marine metagenome</name>
    <dbReference type="NCBI Taxonomy" id="408172"/>
    <lineage>
        <taxon>unclassified sequences</taxon>
        <taxon>metagenomes</taxon>
        <taxon>ecological metagenomes</taxon>
    </lineage>
</organism>
<feature type="transmembrane region" description="Helical" evidence="6">
    <location>
        <begin position="91"/>
        <end position="112"/>
    </location>
</feature>
<dbReference type="GO" id="GO:0008961">
    <property type="term" value="F:phosphatidylglycerol-prolipoprotein diacylglyceryl transferase activity"/>
    <property type="evidence" value="ECO:0007669"/>
    <property type="project" value="InterPro"/>
</dbReference>
<keyword evidence="5 6" id="KW-0472">Membrane</keyword>
<name>A0A381U773_9ZZZZ</name>
<sequence>MVLIHPSIDPVIVSFNFLEIRWYGLAYVAAFIIGGYLIKFFNQRYPSNLNRKLIDDFFVWAIIGVIFGGRIGYVFFYQIENFIKDPIYILYIWKGGMSFHGGLAGMTLGIYLFSKKNNINFFELSDLVSLVAPIGLFFGRIANFINIELYGRVTNFPFAMIYPTVDNLPRHPSQLYEACFEGIILFLILFIFFIRNYSKQQFGMLSGLFLLLYGVFRFLIEFLREPDEHLGLFLKYFSMGQLLCIPLIVVGILIYLKKYQSHD</sequence>